<evidence type="ECO:0000313" key="2">
    <source>
        <dbReference type="Proteomes" id="UP000593571"/>
    </source>
</evidence>
<sequence length="143" mass="16037">MLAARIQRDVKSNFAPCPAYKYEALFSYPISPLMAVVLTVTLGKVERNQVIGFHLCKSISLCKSDRLRTKRYCHHTLAISFYRLRGTLRKQGRFCLPGAELHWEMRPVGPPLFPGSAPRLVFLICQVEVPALPLGVQGGLKNV</sequence>
<dbReference type="AlphaFoldDB" id="A0A7J8CI01"/>
<evidence type="ECO:0000313" key="1">
    <source>
        <dbReference type="EMBL" id="KAF6410466.1"/>
    </source>
</evidence>
<keyword evidence="2" id="KW-1185">Reference proteome</keyword>
<protein>
    <submittedName>
        <fullName evidence="1">Uncharacterized protein</fullName>
    </submittedName>
</protein>
<organism evidence="1 2">
    <name type="scientific">Rousettus aegyptiacus</name>
    <name type="common">Egyptian fruit bat</name>
    <name type="synonym">Pteropus aegyptiacus</name>
    <dbReference type="NCBI Taxonomy" id="9407"/>
    <lineage>
        <taxon>Eukaryota</taxon>
        <taxon>Metazoa</taxon>
        <taxon>Chordata</taxon>
        <taxon>Craniata</taxon>
        <taxon>Vertebrata</taxon>
        <taxon>Euteleostomi</taxon>
        <taxon>Mammalia</taxon>
        <taxon>Eutheria</taxon>
        <taxon>Laurasiatheria</taxon>
        <taxon>Chiroptera</taxon>
        <taxon>Yinpterochiroptera</taxon>
        <taxon>Pteropodoidea</taxon>
        <taxon>Pteropodidae</taxon>
        <taxon>Rousettinae</taxon>
        <taxon>Rousettus</taxon>
    </lineage>
</organism>
<dbReference type="Proteomes" id="UP000593571">
    <property type="component" value="Unassembled WGS sequence"/>
</dbReference>
<proteinExistence type="predicted"/>
<name>A0A7J8CI01_ROUAE</name>
<accession>A0A7J8CI01</accession>
<dbReference type="EMBL" id="JACASE010000014">
    <property type="protein sequence ID" value="KAF6410466.1"/>
    <property type="molecule type" value="Genomic_DNA"/>
</dbReference>
<gene>
    <name evidence="1" type="ORF">HJG63_009010</name>
</gene>
<reference evidence="1 2" key="1">
    <citation type="journal article" date="2020" name="Nature">
        <title>Six reference-quality genomes reveal evolution of bat adaptations.</title>
        <authorList>
            <person name="Jebb D."/>
            <person name="Huang Z."/>
            <person name="Pippel M."/>
            <person name="Hughes G.M."/>
            <person name="Lavrichenko K."/>
            <person name="Devanna P."/>
            <person name="Winkler S."/>
            <person name="Jermiin L.S."/>
            <person name="Skirmuntt E.C."/>
            <person name="Katzourakis A."/>
            <person name="Burkitt-Gray L."/>
            <person name="Ray D.A."/>
            <person name="Sullivan K.A.M."/>
            <person name="Roscito J.G."/>
            <person name="Kirilenko B.M."/>
            <person name="Davalos L.M."/>
            <person name="Corthals A.P."/>
            <person name="Power M.L."/>
            <person name="Jones G."/>
            <person name="Ransome R.D."/>
            <person name="Dechmann D.K.N."/>
            <person name="Locatelli A.G."/>
            <person name="Puechmaille S.J."/>
            <person name="Fedrigo O."/>
            <person name="Jarvis E.D."/>
            <person name="Hiller M."/>
            <person name="Vernes S.C."/>
            <person name="Myers E.W."/>
            <person name="Teeling E.C."/>
        </authorList>
    </citation>
    <scope>NUCLEOTIDE SEQUENCE [LARGE SCALE GENOMIC DNA]</scope>
    <source>
        <strain evidence="1">MRouAeg1</strain>
        <tissue evidence="1">Muscle</tissue>
    </source>
</reference>
<comment type="caution">
    <text evidence="1">The sequence shown here is derived from an EMBL/GenBank/DDBJ whole genome shotgun (WGS) entry which is preliminary data.</text>
</comment>